<comment type="caution">
    <text evidence="4">The sequence shown here is derived from an EMBL/GenBank/DDBJ whole genome shotgun (WGS) entry which is preliminary data.</text>
</comment>
<dbReference type="InterPro" id="IPR051422">
    <property type="entry name" value="AlkB_tRNA_MeTrf/Diox"/>
</dbReference>
<keyword evidence="2" id="KW-0808">Transferase</keyword>
<dbReference type="EMBL" id="CATQJL010000223">
    <property type="protein sequence ID" value="CAJ0597610.1"/>
    <property type="molecule type" value="Genomic_DNA"/>
</dbReference>
<proteinExistence type="predicted"/>
<keyword evidence="1" id="KW-0489">Methyltransferase</keyword>
<dbReference type="InterPro" id="IPR029063">
    <property type="entry name" value="SAM-dependent_MTases_sf"/>
</dbReference>
<accession>A0AA36GSN6</accession>
<dbReference type="SUPFAM" id="SSF53335">
    <property type="entry name" value="S-adenosyl-L-methionine-dependent methyltransferases"/>
    <property type="match status" value="2"/>
</dbReference>
<evidence type="ECO:0000256" key="1">
    <source>
        <dbReference type="ARBA" id="ARBA00022603"/>
    </source>
</evidence>
<protein>
    <recommendedName>
        <fullName evidence="3">Methyltransferase type 11 domain-containing protein</fullName>
    </recommendedName>
</protein>
<gene>
    <name evidence="4" type="ORF">CYNAS_LOCUS9593</name>
</gene>
<dbReference type="GO" id="GO:0005634">
    <property type="term" value="C:nucleus"/>
    <property type="evidence" value="ECO:0007669"/>
    <property type="project" value="TreeGrafter"/>
</dbReference>
<dbReference type="PANTHER" id="PTHR13069">
    <property type="entry name" value="ALKYLATED DNA REPAIR PROTEIN ALKB HOMOLOG 8"/>
    <property type="match status" value="1"/>
</dbReference>
<feature type="domain" description="Methyltransferase type 11" evidence="3">
    <location>
        <begin position="50"/>
        <end position="140"/>
    </location>
</feature>
<dbReference type="InterPro" id="IPR013216">
    <property type="entry name" value="Methyltransf_11"/>
</dbReference>
<evidence type="ECO:0000259" key="3">
    <source>
        <dbReference type="Pfam" id="PF08241"/>
    </source>
</evidence>
<organism evidence="4 5">
    <name type="scientific">Cylicocyclus nassatus</name>
    <name type="common">Nematode worm</name>
    <dbReference type="NCBI Taxonomy" id="53992"/>
    <lineage>
        <taxon>Eukaryota</taxon>
        <taxon>Metazoa</taxon>
        <taxon>Ecdysozoa</taxon>
        <taxon>Nematoda</taxon>
        <taxon>Chromadorea</taxon>
        <taxon>Rhabditida</taxon>
        <taxon>Rhabditina</taxon>
        <taxon>Rhabditomorpha</taxon>
        <taxon>Strongyloidea</taxon>
        <taxon>Strongylidae</taxon>
        <taxon>Cylicocyclus</taxon>
    </lineage>
</organism>
<dbReference type="PANTHER" id="PTHR13069:SF34">
    <property type="entry name" value="METHYLTRANSFERASE TYPE 11 DOMAIN-CONTAINING PROTEIN"/>
    <property type="match status" value="1"/>
</dbReference>
<dbReference type="GO" id="GO:0005737">
    <property type="term" value="C:cytoplasm"/>
    <property type="evidence" value="ECO:0007669"/>
    <property type="project" value="TreeGrafter"/>
</dbReference>
<dbReference type="AlphaFoldDB" id="A0AA36GSN6"/>
<evidence type="ECO:0000256" key="2">
    <source>
        <dbReference type="ARBA" id="ARBA00022679"/>
    </source>
</evidence>
<evidence type="ECO:0000313" key="4">
    <source>
        <dbReference type="EMBL" id="CAJ0597610.1"/>
    </source>
</evidence>
<dbReference type="GO" id="GO:0106335">
    <property type="term" value="F:tRNA (5-carboxymethyluridine(34)-5-O)-methyltransferase activity"/>
    <property type="evidence" value="ECO:0007669"/>
    <property type="project" value="TreeGrafter"/>
</dbReference>
<dbReference type="GO" id="GO:0000049">
    <property type="term" value="F:tRNA binding"/>
    <property type="evidence" value="ECO:0007669"/>
    <property type="project" value="TreeGrafter"/>
</dbReference>
<dbReference type="Proteomes" id="UP001176961">
    <property type="component" value="Unassembled WGS sequence"/>
</dbReference>
<keyword evidence="5" id="KW-1185">Reference proteome</keyword>
<dbReference type="Gene3D" id="3.40.50.150">
    <property type="entry name" value="Vaccinia Virus protein VP39"/>
    <property type="match status" value="2"/>
</dbReference>
<dbReference type="GO" id="GO:0002098">
    <property type="term" value="P:tRNA wobble uridine modification"/>
    <property type="evidence" value="ECO:0007669"/>
    <property type="project" value="TreeGrafter"/>
</dbReference>
<dbReference type="GO" id="GO:0008757">
    <property type="term" value="F:S-adenosylmethionine-dependent methyltransferase activity"/>
    <property type="evidence" value="ECO:0007669"/>
    <property type="project" value="InterPro"/>
</dbReference>
<dbReference type="Pfam" id="PF08241">
    <property type="entry name" value="Methyltransf_11"/>
    <property type="match status" value="1"/>
</dbReference>
<sequence length="579" mass="65171">MSIALENEYVHSVYSRLAAYQKKDHRPSSPRVWPKVRGFLESQAYGSIVIDVGCGEAKYTSPKTVVLGIDTCADALIGRRKNGAESLDLLLGDALALPFRDDTADAILNVSVLHHLSTMERRKMALEECCRCLRPGGQMLTYVWAYEQPNGTFPSQDLLVPWNLSEIPLNGRLPQTKFHKNSTKEQRVIKASIPITVAEKEPTLCSTSWFESLLHKVQSIRPSLPFVITTESHHVSPPPPAAPKFFPSAKHSLVSGVKRWSPMLGRRLATLLIPVEEQLAEEMAQNILREALTETMASLREVTFYRFYHVFRKGELENLINSVPSLFVVRSTFEHALTFDGIDTRTWDIDKTWVHLHYARMMITAPFFSGAVVYNPEDSEMTYEALVLGLGGGVINSFLSDIRVTSVDNDPVMISIAKKWYQLKESPRHKVVIDDAIHFVQDEASKGSKYDVILVDVCYNKLRSVLCPIDEFLNDTVIKQMSAILKDHGAIVVNVIPSRGTSAYDEIKHTYSRHLPSCYLMKISGSQILICSKIENNAWDTNRKKIAEVFEIVDNDFVFSIAQYAIAMTDNSTISDQLN</sequence>
<evidence type="ECO:0000313" key="5">
    <source>
        <dbReference type="Proteomes" id="UP001176961"/>
    </source>
</evidence>
<dbReference type="GO" id="GO:0030488">
    <property type="term" value="P:tRNA methylation"/>
    <property type="evidence" value="ECO:0007669"/>
    <property type="project" value="TreeGrafter"/>
</dbReference>
<reference evidence="4" key="1">
    <citation type="submission" date="2023-07" db="EMBL/GenBank/DDBJ databases">
        <authorList>
            <consortium name="CYATHOMIX"/>
        </authorList>
    </citation>
    <scope>NUCLEOTIDE SEQUENCE</scope>
    <source>
        <strain evidence="4">N/A</strain>
    </source>
</reference>
<dbReference type="CDD" id="cd02440">
    <property type="entry name" value="AdoMet_MTases"/>
    <property type="match status" value="2"/>
</dbReference>
<name>A0AA36GSN6_CYLNA</name>